<sequence length="324" mass="36611">MCRYSSRTNVTRYTDATRTHRLDPDSFAGGYFRNAVYRHWDPYEDISQSLLEQDRERLIARDQTEAEFDGLRRTLALFGAGEEAVTQDLAPMAYVLDDVDEQMFLTTQLYEEAKHTAFFDRYWREVVDPVAEACGFEVTAPTDERYFDEEYVELFDRTEAAMERLLTDERPEALARAFCHYHLVVESVLAQTGYYGIQSAWSPSGPDVAVEGEPVHLEGLIEGITRVRSDEGRHVGFGMRAVQRLIAEEGVDPDVVQETLQDLLPLVTGTVQNPDSDVDSADLVAYASEKLARRVEIITDSEAELPPVEELVHVEGGRDVSADD</sequence>
<proteinExistence type="predicted"/>
<dbReference type="SUPFAM" id="SSF47240">
    <property type="entry name" value="Ferritin-like"/>
    <property type="match status" value="1"/>
</dbReference>
<evidence type="ECO:0000313" key="2">
    <source>
        <dbReference type="Proteomes" id="UP000451471"/>
    </source>
</evidence>
<organism evidence="1 2">
    <name type="scientific">Halomarina oriensis</name>
    <dbReference type="NCBI Taxonomy" id="671145"/>
    <lineage>
        <taxon>Archaea</taxon>
        <taxon>Methanobacteriati</taxon>
        <taxon>Methanobacteriota</taxon>
        <taxon>Stenosarchaea group</taxon>
        <taxon>Halobacteria</taxon>
        <taxon>Halobacteriales</taxon>
        <taxon>Natronomonadaceae</taxon>
        <taxon>Halomarina</taxon>
    </lineage>
</organism>
<accession>A0A6B0GNI7</accession>
<dbReference type="Proteomes" id="UP000451471">
    <property type="component" value="Unassembled WGS sequence"/>
</dbReference>
<dbReference type="InterPro" id="IPR012348">
    <property type="entry name" value="RNR-like"/>
</dbReference>
<evidence type="ECO:0000313" key="1">
    <source>
        <dbReference type="EMBL" id="MWG36354.1"/>
    </source>
</evidence>
<dbReference type="GO" id="GO:0016491">
    <property type="term" value="F:oxidoreductase activity"/>
    <property type="evidence" value="ECO:0007669"/>
    <property type="project" value="InterPro"/>
</dbReference>
<dbReference type="RefSeq" id="WP_158206012.1">
    <property type="nucleotide sequence ID" value="NZ_WSZK01000034.1"/>
</dbReference>
<name>A0A6B0GNI7_9EURY</name>
<dbReference type="EMBL" id="WSZK01000034">
    <property type="protein sequence ID" value="MWG36354.1"/>
    <property type="molecule type" value="Genomic_DNA"/>
</dbReference>
<keyword evidence="2" id="KW-1185">Reference proteome</keyword>
<dbReference type="InterPro" id="IPR009078">
    <property type="entry name" value="Ferritin-like_SF"/>
</dbReference>
<gene>
    <name evidence="1" type="ORF">GQS65_18005</name>
</gene>
<protein>
    <submittedName>
        <fullName evidence="1">Ribonucleoside-diphosphate reductase</fullName>
    </submittedName>
</protein>
<dbReference type="OrthoDB" id="156360at2157"/>
<reference evidence="1 2" key="1">
    <citation type="submission" date="2019-12" db="EMBL/GenBank/DDBJ databases">
        <title>Halocatena pleomorpha gen. nov. sp. nov., an extremely halophilic archaeon of family Halobacteriaceae isolated from saltpan soil.</title>
        <authorList>
            <person name="Pal Y."/>
            <person name="Verma A."/>
            <person name="Krishnamurthi S."/>
            <person name="Kumar P."/>
        </authorList>
    </citation>
    <scope>NUCLEOTIDE SEQUENCE [LARGE SCALE GENOMIC DNA]</scope>
    <source>
        <strain evidence="1 2">JCM 16495</strain>
    </source>
</reference>
<dbReference type="AlphaFoldDB" id="A0A6B0GNI7"/>
<comment type="caution">
    <text evidence="1">The sequence shown here is derived from an EMBL/GenBank/DDBJ whole genome shotgun (WGS) entry which is preliminary data.</text>
</comment>
<dbReference type="Gene3D" id="1.10.620.20">
    <property type="entry name" value="Ribonucleotide Reductase, subunit A"/>
    <property type="match status" value="1"/>
</dbReference>